<gene>
    <name evidence="1" type="ORF">GALL_424960</name>
</gene>
<dbReference type="InterPro" id="IPR025427">
    <property type="entry name" value="DUF4160"/>
</dbReference>
<accession>A0A1J5PY40</accession>
<dbReference type="EMBL" id="MLJW01002043">
    <property type="protein sequence ID" value="OIQ75832.1"/>
    <property type="molecule type" value="Genomic_DNA"/>
</dbReference>
<organism evidence="1">
    <name type="scientific">mine drainage metagenome</name>
    <dbReference type="NCBI Taxonomy" id="410659"/>
    <lineage>
        <taxon>unclassified sequences</taxon>
        <taxon>metagenomes</taxon>
        <taxon>ecological metagenomes</taxon>
    </lineage>
</organism>
<comment type="caution">
    <text evidence="1">The sequence shown here is derived from an EMBL/GenBank/DDBJ whole genome shotgun (WGS) entry which is preliminary data.</text>
</comment>
<evidence type="ECO:0000313" key="1">
    <source>
        <dbReference type="EMBL" id="OIQ75832.1"/>
    </source>
</evidence>
<dbReference type="Pfam" id="PF13711">
    <property type="entry name" value="DUF4160"/>
    <property type="match status" value="1"/>
</dbReference>
<reference evidence="1" key="1">
    <citation type="submission" date="2016-10" db="EMBL/GenBank/DDBJ databases">
        <title>Sequence of Gallionella enrichment culture.</title>
        <authorList>
            <person name="Poehlein A."/>
            <person name="Muehling M."/>
            <person name="Daniel R."/>
        </authorList>
    </citation>
    <scope>NUCLEOTIDE SEQUENCE</scope>
</reference>
<protein>
    <recommendedName>
        <fullName evidence="2">Transcriptional regulator</fullName>
    </recommendedName>
</protein>
<dbReference type="AlphaFoldDB" id="A0A1J5PY40"/>
<name>A0A1J5PY40_9ZZZZ</name>
<evidence type="ECO:0008006" key="2">
    <source>
        <dbReference type="Google" id="ProtNLM"/>
    </source>
</evidence>
<sequence length="86" mass="10001">MPTLSIFYGIVIQMFWNDHAPPHFHALYGEEEVLIDIRTLEVIEGQLSRRAMALVLEWAQEHRAELLEDWELCEAKQSPKKISPLA</sequence>
<proteinExistence type="predicted"/>